<sequence length="93" mass="9707">MTAFKLSIFFRGAKPAYLPKQGVLATLPVVKSAPPAKVAKPPKTPSINVMYCPAQAPNWTTNSGSLPKFAASAAIPDVTSINPSGTILALQNK</sequence>
<reference evidence="1" key="1">
    <citation type="submission" date="2022-04" db="EMBL/GenBank/DDBJ databases">
        <title>Genome of the entomopathogenic fungus Entomophthora muscae.</title>
        <authorList>
            <person name="Elya C."/>
            <person name="Lovett B.R."/>
            <person name="Lee E."/>
            <person name="Macias A.M."/>
            <person name="Hajek A.E."/>
            <person name="De Bivort B.L."/>
            <person name="Kasson M.T."/>
            <person name="De Fine Licht H.H."/>
            <person name="Stajich J.E."/>
        </authorList>
    </citation>
    <scope>NUCLEOTIDE SEQUENCE</scope>
    <source>
        <strain evidence="1">Berkeley</strain>
    </source>
</reference>
<protein>
    <submittedName>
        <fullName evidence="1">Uncharacterized protein</fullName>
    </submittedName>
</protein>
<comment type="caution">
    <text evidence="1">The sequence shown here is derived from an EMBL/GenBank/DDBJ whole genome shotgun (WGS) entry which is preliminary data.</text>
</comment>
<dbReference type="EMBL" id="QTSX02004334">
    <property type="protein sequence ID" value="KAJ9065615.1"/>
    <property type="molecule type" value="Genomic_DNA"/>
</dbReference>
<organism evidence="1 2">
    <name type="scientific">Entomophthora muscae</name>
    <dbReference type="NCBI Taxonomy" id="34485"/>
    <lineage>
        <taxon>Eukaryota</taxon>
        <taxon>Fungi</taxon>
        <taxon>Fungi incertae sedis</taxon>
        <taxon>Zoopagomycota</taxon>
        <taxon>Entomophthoromycotina</taxon>
        <taxon>Entomophthoromycetes</taxon>
        <taxon>Entomophthorales</taxon>
        <taxon>Entomophthoraceae</taxon>
        <taxon>Entomophthora</taxon>
    </lineage>
</organism>
<keyword evidence="2" id="KW-1185">Reference proteome</keyword>
<gene>
    <name evidence="1" type="ORF">DSO57_1017546</name>
</gene>
<evidence type="ECO:0000313" key="1">
    <source>
        <dbReference type="EMBL" id="KAJ9065615.1"/>
    </source>
</evidence>
<proteinExistence type="predicted"/>
<name>A0ACC2STI0_9FUNG</name>
<accession>A0ACC2STI0</accession>
<dbReference type="Proteomes" id="UP001165960">
    <property type="component" value="Unassembled WGS sequence"/>
</dbReference>
<evidence type="ECO:0000313" key="2">
    <source>
        <dbReference type="Proteomes" id="UP001165960"/>
    </source>
</evidence>